<dbReference type="PANTHER" id="PTHR43201">
    <property type="entry name" value="ACYL-COA SYNTHETASE"/>
    <property type="match status" value="1"/>
</dbReference>
<sequence length="481" mass="51017">MAFVGDRLDRFANEAPDRAALSCGPIRLSRQDLARAVAVLEGALGSHTRRSGRVVLRLTDPVALLLCFFACARTGRIAVVMDPDWPATLAGAALGEIEPELVVDDARFEELAAGNVPSSNRQAPDTVPPEENDLFYAGFTSGSSGMPKGYVRSHGSWLESFKLSSALFGIAPESRVVIPGQLTHSLHLYGAVCALAGGQEVALLPRFDPRSVLAALRVAGGDGAVLYATPTQLHLLAEVSGRSGPLGAVRQVLASGAKWHDADREALKTVFPEARLFEFYGASETSFITIAGPDDTIPAGSVGRAAPGVSIAIGDPRNPASAGRSGPVWVKSGLLFSGYLCGGSQDTRWRDSWLTVGDHGFLDKDGFLFLTGRENRMVVTSGLNVYPEEVEAVLSAHPAVALAVVVGLPDPVRGERLEAVVQLTGPVDETADALLHHCRERLASGKIPRRLHLRDHLPLTSGGKPDIQRILTELKTGGADR</sequence>
<dbReference type="RefSeq" id="WP_248159404.1">
    <property type="nucleotide sequence ID" value="NZ_JALNMJ010000028.1"/>
</dbReference>
<feature type="domain" description="AMP-binding enzyme C-terminal" evidence="4">
    <location>
        <begin position="389"/>
        <end position="464"/>
    </location>
</feature>
<proteinExistence type="inferred from homology"/>
<dbReference type="InterPro" id="IPR042099">
    <property type="entry name" value="ANL_N_sf"/>
</dbReference>
<reference evidence="5" key="1">
    <citation type="submission" date="2022-04" db="EMBL/GenBank/DDBJ databases">
        <title>Roseibium sp. CAU 1639 isolated from mud.</title>
        <authorList>
            <person name="Kim W."/>
        </authorList>
    </citation>
    <scope>NUCLEOTIDE SEQUENCE</scope>
    <source>
        <strain evidence="5">CAU 1639</strain>
    </source>
</reference>
<dbReference type="Pfam" id="PF13193">
    <property type="entry name" value="AMP-binding_C"/>
    <property type="match status" value="1"/>
</dbReference>
<keyword evidence="6" id="KW-1185">Reference proteome</keyword>
<dbReference type="Gene3D" id="3.40.50.12780">
    <property type="entry name" value="N-terminal domain of ligase-like"/>
    <property type="match status" value="1"/>
</dbReference>
<evidence type="ECO:0000259" key="4">
    <source>
        <dbReference type="Pfam" id="PF13193"/>
    </source>
</evidence>
<evidence type="ECO:0000313" key="6">
    <source>
        <dbReference type="Proteomes" id="UP001431221"/>
    </source>
</evidence>
<feature type="domain" description="AMP-dependent synthetase/ligase" evidence="3">
    <location>
        <begin position="9"/>
        <end position="340"/>
    </location>
</feature>
<dbReference type="Proteomes" id="UP001431221">
    <property type="component" value="Unassembled WGS sequence"/>
</dbReference>
<organism evidence="5 6">
    <name type="scientific">Roseibium sediminicola</name>
    <dbReference type="NCBI Taxonomy" id="2933272"/>
    <lineage>
        <taxon>Bacteria</taxon>
        <taxon>Pseudomonadati</taxon>
        <taxon>Pseudomonadota</taxon>
        <taxon>Alphaproteobacteria</taxon>
        <taxon>Hyphomicrobiales</taxon>
        <taxon>Stappiaceae</taxon>
        <taxon>Roseibium</taxon>
    </lineage>
</organism>
<evidence type="ECO:0000259" key="3">
    <source>
        <dbReference type="Pfam" id="PF00501"/>
    </source>
</evidence>
<dbReference type="SUPFAM" id="SSF56801">
    <property type="entry name" value="Acetyl-CoA synthetase-like"/>
    <property type="match status" value="1"/>
</dbReference>
<comment type="similarity">
    <text evidence="1">Belongs to the ATP-dependent AMP-binding enzyme family.</text>
</comment>
<dbReference type="EMBL" id="JALNMJ010000028">
    <property type="protein sequence ID" value="MCK7615646.1"/>
    <property type="molecule type" value="Genomic_DNA"/>
</dbReference>
<comment type="caution">
    <text evidence="5">The sequence shown here is derived from an EMBL/GenBank/DDBJ whole genome shotgun (WGS) entry which is preliminary data.</text>
</comment>
<keyword evidence="2" id="KW-0436">Ligase</keyword>
<dbReference type="Gene3D" id="3.30.300.30">
    <property type="match status" value="1"/>
</dbReference>
<gene>
    <name evidence="5" type="ORF">M0H32_26040</name>
</gene>
<accession>A0ABT0H1U0</accession>
<dbReference type="PANTHER" id="PTHR43201:SF5">
    <property type="entry name" value="MEDIUM-CHAIN ACYL-COA LIGASE ACSF2, MITOCHONDRIAL"/>
    <property type="match status" value="1"/>
</dbReference>
<evidence type="ECO:0000313" key="5">
    <source>
        <dbReference type="EMBL" id="MCK7615646.1"/>
    </source>
</evidence>
<dbReference type="InterPro" id="IPR045851">
    <property type="entry name" value="AMP-bd_C_sf"/>
</dbReference>
<dbReference type="InterPro" id="IPR025110">
    <property type="entry name" value="AMP-bd_C"/>
</dbReference>
<protein>
    <submittedName>
        <fullName evidence="5">AMP-binding protein</fullName>
    </submittedName>
</protein>
<evidence type="ECO:0000256" key="2">
    <source>
        <dbReference type="ARBA" id="ARBA00022598"/>
    </source>
</evidence>
<dbReference type="Pfam" id="PF00501">
    <property type="entry name" value="AMP-binding"/>
    <property type="match status" value="1"/>
</dbReference>
<dbReference type="InterPro" id="IPR000873">
    <property type="entry name" value="AMP-dep_synth/lig_dom"/>
</dbReference>
<name>A0ABT0H1U0_9HYPH</name>
<evidence type="ECO:0000256" key="1">
    <source>
        <dbReference type="ARBA" id="ARBA00006432"/>
    </source>
</evidence>